<protein>
    <submittedName>
        <fullName evidence="1">Uncharacterized protein</fullName>
    </submittedName>
</protein>
<reference evidence="1" key="1">
    <citation type="submission" date="2021-06" db="EMBL/GenBank/DDBJ databases">
        <authorList>
            <person name="Hodson N. C."/>
            <person name="Mongue J. A."/>
            <person name="Jaron S. K."/>
        </authorList>
    </citation>
    <scope>NUCLEOTIDE SEQUENCE</scope>
</reference>
<proteinExistence type="predicted"/>
<gene>
    <name evidence="1" type="ORF">AFUS01_LOCUS6610</name>
</gene>
<evidence type="ECO:0000313" key="2">
    <source>
        <dbReference type="Proteomes" id="UP000708208"/>
    </source>
</evidence>
<comment type="caution">
    <text evidence="1">The sequence shown here is derived from an EMBL/GenBank/DDBJ whole genome shotgun (WGS) entry which is preliminary data.</text>
</comment>
<accession>A0A8J2NL65</accession>
<evidence type="ECO:0000313" key="1">
    <source>
        <dbReference type="EMBL" id="CAG7717136.1"/>
    </source>
</evidence>
<dbReference type="AlphaFoldDB" id="A0A8J2NL65"/>
<keyword evidence="2" id="KW-1185">Reference proteome</keyword>
<name>A0A8J2NL65_9HEXA</name>
<dbReference type="Proteomes" id="UP000708208">
    <property type="component" value="Unassembled WGS sequence"/>
</dbReference>
<organism evidence="1 2">
    <name type="scientific">Allacma fusca</name>
    <dbReference type="NCBI Taxonomy" id="39272"/>
    <lineage>
        <taxon>Eukaryota</taxon>
        <taxon>Metazoa</taxon>
        <taxon>Ecdysozoa</taxon>
        <taxon>Arthropoda</taxon>
        <taxon>Hexapoda</taxon>
        <taxon>Collembola</taxon>
        <taxon>Symphypleona</taxon>
        <taxon>Sminthuridae</taxon>
        <taxon>Allacma</taxon>
    </lineage>
</organism>
<dbReference type="EMBL" id="CAJVCH010043553">
    <property type="protein sequence ID" value="CAG7717136.1"/>
    <property type="molecule type" value="Genomic_DNA"/>
</dbReference>
<sequence>MVFDTVLDYEALSFNEIGAYEELPPIANFTLSIHNVWTSKGHFLPGRFLANPVIINYNEHFSMNPDCLNLKGLSPNRHVLVYVERSCVRLFVGKYCQGAYATFTNPRVIKPYNFPWRSVGPCKYIHFI</sequence>